<dbReference type="AlphaFoldDB" id="A0A915L5U6"/>
<evidence type="ECO:0000313" key="1">
    <source>
        <dbReference type="Proteomes" id="UP000887565"/>
    </source>
</evidence>
<dbReference type="Proteomes" id="UP000887565">
    <property type="component" value="Unplaced"/>
</dbReference>
<accession>A0A915L5U6</accession>
<reference evidence="2" key="1">
    <citation type="submission" date="2022-11" db="UniProtKB">
        <authorList>
            <consortium name="WormBaseParasite"/>
        </authorList>
    </citation>
    <scope>IDENTIFICATION</scope>
</reference>
<name>A0A915L5U6_ROMCU</name>
<evidence type="ECO:0000313" key="2">
    <source>
        <dbReference type="WBParaSite" id="nRc.2.0.1.t45155-RA"/>
    </source>
</evidence>
<sequence length="83" mass="9576">MNPELHKRLIDRTADFYRAGNSLAAIVQHLFGVHLDKGFQDSDVERTNHDVEMSHEKGAVIARNFRFPPTRRMASTDVLERLE</sequence>
<keyword evidence="1" id="KW-1185">Reference proteome</keyword>
<dbReference type="WBParaSite" id="nRc.2.0.1.t45155-RA">
    <property type="protein sequence ID" value="nRc.2.0.1.t45155-RA"/>
    <property type="gene ID" value="nRc.2.0.1.g45155"/>
</dbReference>
<proteinExistence type="predicted"/>
<organism evidence="1 2">
    <name type="scientific">Romanomermis culicivorax</name>
    <name type="common">Nematode worm</name>
    <dbReference type="NCBI Taxonomy" id="13658"/>
    <lineage>
        <taxon>Eukaryota</taxon>
        <taxon>Metazoa</taxon>
        <taxon>Ecdysozoa</taxon>
        <taxon>Nematoda</taxon>
        <taxon>Enoplea</taxon>
        <taxon>Dorylaimia</taxon>
        <taxon>Mermithida</taxon>
        <taxon>Mermithoidea</taxon>
        <taxon>Mermithidae</taxon>
        <taxon>Romanomermis</taxon>
    </lineage>
</organism>
<protein>
    <submittedName>
        <fullName evidence="2">Uncharacterized protein</fullName>
    </submittedName>
</protein>